<dbReference type="SUPFAM" id="SSF57567">
    <property type="entry name" value="Serine protease inhibitors"/>
    <property type="match status" value="6"/>
</dbReference>
<dbReference type="SMART" id="SM00179">
    <property type="entry name" value="EGF_CA"/>
    <property type="match status" value="6"/>
</dbReference>
<feature type="domain" description="C-type lectin" evidence="12">
    <location>
        <begin position="1207"/>
        <end position="1325"/>
    </location>
</feature>
<evidence type="ECO:0000256" key="9">
    <source>
        <dbReference type="SAM" id="MobiDB-lite"/>
    </source>
</evidence>
<reference evidence="15" key="1">
    <citation type="submission" date="2022-01" db="EMBL/GenBank/DDBJ databases">
        <authorList>
            <person name="Braso-Vives M."/>
        </authorList>
    </citation>
    <scope>NUCLEOTIDE SEQUENCE</scope>
</reference>
<proteinExistence type="predicted"/>
<feature type="domain" description="EGF-like" evidence="11">
    <location>
        <begin position="3292"/>
        <end position="3334"/>
    </location>
</feature>
<keyword evidence="16" id="KW-1185">Reference proteome</keyword>
<dbReference type="Pfam" id="PF17517">
    <property type="entry name" value="IgGFc_binding"/>
    <property type="match status" value="1"/>
</dbReference>
<comment type="subcellular location">
    <subcellularLocation>
        <location evidence="1">Membrane</location>
    </subcellularLocation>
</comment>
<evidence type="ECO:0000256" key="8">
    <source>
        <dbReference type="PROSITE-ProRule" id="PRU00076"/>
    </source>
</evidence>
<dbReference type="InterPro" id="IPR018378">
    <property type="entry name" value="C-type_lectin_CS"/>
</dbReference>
<feature type="domain" description="VWFD" evidence="14">
    <location>
        <begin position="2764"/>
        <end position="2941"/>
    </location>
</feature>
<sequence length="4444" mass="487194">MKSTLLLFVVLLVPTIHVWDVYSQLQSTNTYKSPGPDGIPARILKEFAWMHGVLVRAGANPNAMGHGNFGHRVEVVSDNAEQTCEHQTMEITCPGGVIKIVSASYGRSDWTTCSEGQPVRTIHCDAPRSLEIMQEQCEGQTSCSVQASNSVFGDPCYGTFKYLDVGWNCLEQTGPPDNIYKKFMLAVIQNYVADRPAEFFIAPAGDDPANVRVYAPYASFTETVTIQPNNIQLVPVPASVKLTEGPISNRGVEITSDVDIVVYVVNKEDYTTDGFLGLPEDVLGTLHYVVTWEGTRTIPAEIGVVAIEDGTEVTVEPTAPMRAMGQFRGASPVTVTLNRFDAVQFLSNHGDLTGSKITSNKPVAVFSGHRCANIPTGIGWCDHIVEQIPSVDTWGKTFFVTPIAGRTGGDIIRVVGSVHGTQVDIVGQNSRTVNDGRFFDIDLSSNEYLAISASEPIMVVQYNKGQAADGVQTDPFMMLISPVEQFNSRYVLATVDSPTNTYTSYIGVVIKTSERDGIRMDGAALSATWVEIPGSSYSAAAVQISQGTHNIRHTSPISVFSVYLYGHTPYESFATIGGSRFNDLAGPCTATETASGDGVDNDCDGRVDEELRNGVDDDGDGLIDEDLASEEGDVDECAENLDDCDANADCINTHGSYNCECRAGYTGDGRTCEGAEGVCKCNGDTHCYTFDDRKHDYQGICEYILFATDGSGNLPALSVYISLEHRYGRTHVSYVWKVSLLIYGIRIDVILSNKVILWNGHRINLGCTLPHGLSVRKFGRGVVIRTSFGLTVTVSGKSGVRLNVPGPYRGTTRGICGNWNSDANDDNLKPDGTAAANTPEYGDSWISPLSCGTTTTPVDPTNGCDVPAMEALCELIRDALGPFAAGHGTLSPTAIFDDCVYDTCATDGSPDEVCEAAAFFALEVQLAGITIATWRTVEFCPSNCPVNSHYQECGTACPATCTDTGAPDACAQPCLEGCFCDEGYVLSGDTCVSIFDCGCVHNGFYYQVGSSWVTANCAEQCTCNAKNSLTCEAVSCHADAFCGVQEEIFGCHCNDGFVGDGIECRPPGRCPAGWTEFGLSCYQVVETAVTCDEAGPSAAGMDARLAIIRDEATHTFVSGLLSAVSTTATYYIGLSDRVLELAFYWSDGSYLRNYDAWGSGYPGAWDRDNNCVFYYFDNGAWWWRVGGGSMYCVVERYFSCPEGWHLWGGSCYYAFSFSYSWDATWTFLNSAEGQFSSLVMINSQEENDYVYNMVGNGYRIGAYRRNGYWYWRWWYRWYRYYWWYYIYWFNWQPGDPNNGGDCAVFSPQGFWEDDDCTGGRPFCAEMDINECNSNPCGPNSRCINHPNGYTCECIPGCMGEGCKASGNCWVVTGSHYFQFDGSRVDFLGSCSYILARYRGDSGRLTQFTVTSGNEYRDGFTDVPYLRWVSLAVGDNTVTLRRNGVVEWNGVPRFLPFYVGRQMAVRRSGYFVSITTNFGLLVEYDGDRAVHVELSSDYGNAVEGMCGDFSGDNNGDLEKPDGTDAGNAAVFGDSWRSPGCPSGTPNVYPWDGCDTSPFASSCSIITDTAGPFGPYLQALFANTVYEACLLDQCVTSGDDDQRCSSVQTFAAMCSSVGWVAVDWATPANCPRDCPANSQFVTCAPICQSTCADSEPQQCGRCRGACVCNEGFVLSGGSCVAKSECGCTDGDNFYYPNNAVFRVADCLSTGTCTNGEITYADLSCHEYAYCGTYENEYNCHCEDGYIGDGVTSCSLDPGDCPDGFVPYAFSCFKASTTTGTYMECEAEAAAEGNGTGRLAIIPDQGTHDFIWTLVSSSSAYWFGLDDRNVEALFTWSDGSYLGGFTLWTPGAPGDNGDCMCYPVGTDTWLDSPCGDNAAAIFEIRNPCPSGWVERRGWCYKYFKGGQNYDGAKQKCLENYGSTITAIVDFDENAYVFNKGGPGWVSGDAGFTGFEEDDDGDEEEGCPYQYLSFGGQQAQTARACEHSDLTISCSESYELAIESANYGRTADGNTCPHAAVSDQNCVEANSLAIVRDICRDKSTCTVTASNSVFGDPCVGTYKYLTVEFYCRKKSGLWRREPCQRWLPYTCELDVNECASGDNDCDDNAVCSNTPGGYTCACKIGYTGDGISPDRGGQGCVSRGLCTIWGNTHVNTFDGHSYTYNGKCYYDMAGFGLNVEGLRKWRVEVKLKSRTNSDSSAIDELFIYVANNVYRFTREDSEYSNMPTFRRNDMYHNTPNYFAENYDQRLKVYQRGSDFQLSTEFGLVVSYNKDHRLQIVIPEAYRAAGVAGLCGNFNGDQSDDQTGRDGTASSDVATFADSWDSRPDQTDCTDSTPTTDPLTGCTTAPFETLCAVLTDPAGPLAGGHAYVLPQVAYQRCLYDLCAEGADFVCSVYQAYVQDCVTFGASFGDWRTPTNCPYTCPDNSQYAVSTSPCRATCAEPDAPAACGLPNTEGCECNEGYIWSGDECVPNPSGCGCLIDGAYFKLDEYRVMGECEIRCHCSAPNVHTCEVHDCGENGFCASEEGQKMCRCHEGFVDNSERQDGTMCDWDACDAGWEFFGRSCYQIPRKRTNNYKAKQYCANLHPKAILARVLDQEIHDFLIKIIQRSRRTRFPFRTGCDATVVPGIYRWSDQSPLGDFLPFVAGQPDNAPFYKNCVSYAPTSSGNAGKLESVSCRGGSFFVCEIPRVCPALYVAQERVDGEPWFCHKVGCADAGNCNETKVDIDECAIGEHDCHAEAFCLNNDGGYTCQCMPGRVGNGTHCQRASLCQISGDPNHRTLDGASFSFQGTCIYTMVKYDGSGGRSFVVEVGTEHREHDTSAYVHYVSVTFNGHKVELLRERILKVDDIVRNVPAKVSRYLTVNFFGNYIIVETSVGLRVIYDGWQLVQVKLPTDDYLGEVGGLCGNFNGDPDDDLEKPDGTQATTVAEFAESWLKSGEDPASCGPPAGDPLEGCDVEAAGLRCAILLDEDGPFANGFDTIDNGIYFDACVHDLCVYSEVPDDTVVCFNMAAYAAILSEVQVKLPPWRSEDLCPLTCGENEHYDPHATLCTKTCAEPEPGPCVYPTRPRCVCNEGYLRSGLECVPEDQCGCVARGFYYKLDVPWYEDNCRRCGCGKRPDGTPVIGCRATTCHNLATCSVKDGVQGCHCNDGLFGDGVEVCAPVPPQCGPDEELVSGRCIRVVERGWTWLEARAECEAVGGRLAVINSEHLHGLAVKIKNRISRNHNFWIGYFKAEGDGTFYGLDDLPMGWSKWAPNAPSPDGPGCSLYRSDRDHAFPNLWTDWDCETRHGYICEKEVDECSNADWYDCHVNARCYNTYGSYVCRCNPNYIGDGKEECLGYSTCRIYGSGPYFISHDGLKTVYRGGCDILASRYTGSDLEPFEVIVKKKRADGGNSRTFQVYSAKIVVYGITIELFEDRAIWVDGIQVHPGCTPSDLHEDMYIYSIATGLVIRTSFMRIMLRGKSKLYITLSEAYAGLIEGMCGDQNGDVSNDNNKPDGTAAADDNELHTSWALDPLTCTDPTDPDPECESEAERASAQLIAFALNRALSGSPFEDCFSVVDPDPYFLDAVQDLCNHDLDITFFCDVASAYASACNAKGIQLRLWRVPTDCPLPCPRNSHYESYMTACPATCRDRDAPDSCELPRIEGCACDAGYVLGGNKCTLVADCGCTVDGIWYPKQYEWFAPGCRKKCTCTGYNTWDCEDYTCEGHMYECNVVENKRGCNCKQGFVFNTDTQECEVPPCHEGWIKFEGACYQVFHVERTWYAARLKCIEWGATLVTIKRPGESIFINVNWGGWRNKYWIGLSDLDDDGEDGDFVWADGSAIQWENWYRNEPEYVQIDGEGNTQRCGVITPDNRTEDGQLAWRTDFCYEEKKYICERDLDVDECENGVAVCDENAFCINTPGSYKCVCNAGFTWDDTFQICQKFGRCHGNGDPHYHTFDGMTTDFMGNCEYTLSKTIDDSVTPFNIRARHGRRGGNTEVTFIDTLIVQVYSDEIIFQRRGGVYVNGPPVSLPTTLSSGVEIFESGLHSVMTTPFGMQAGYDGKDNAFIVLPAPYMNKVAGICGNFNLRKNDDNIKADGTLATSHNELGDSFLVGIEDCTTSVDDPRNDCDLPLVNHLCSVLTDTSGAFASCHGTVDPKSAFDSCVYDLCAYDGDTKYLCNAAKTYVDQCMAFGVAICNWRTDSFCEKQCTRNAHYTGCDAGCPATCANPSAPDQCGVTAEGCICDDGFYFSDNLCVPLSDCGCTDEGGYHKVGTRWVIGACSQGCSCDSPNSAPNCEDWGECADVGGVCRIQEDGIPGCECIPPYTGDGVTCDPPPCDEDWRLYNGNCYTFNTRRYDYDGAKAKCAESGATLCTPKSQADQDFLIDLVRDTVDQTAYIGLDDLVTEGSWQYVDGTPLGSYSYWTPDTSKYNTERKDCTTLRKAHDYHWFSDKCYQTAAPCCQKPQN</sequence>
<feature type="domain" description="C-type lectin" evidence="12">
    <location>
        <begin position="1765"/>
        <end position="1880"/>
    </location>
</feature>
<dbReference type="Pfam" id="PF08742">
    <property type="entry name" value="C8"/>
    <property type="match status" value="6"/>
</dbReference>
<dbReference type="SUPFAM" id="SSF56436">
    <property type="entry name" value="C-type lectin-like"/>
    <property type="match status" value="8"/>
</dbReference>
<feature type="domain" description="EGF-like" evidence="11">
    <location>
        <begin position="2090"/>
        <end position="2128"/>
    </location>
</feature>
<dbReference type="PANTHER" id="PTHR46160:SF9">
    <property type="entry name" value="PROTEIN PRY2-RELATED"/>
    <property type="match status" value="1"/>
</dbReference>
<evidence type="ECO:0000256" key="3">
    <source>
        <dbReference type="ARBA" id="ARBA00022729"/>
    </source>
</evidence>
<dbReference type="Pfam" id="PF02140">
    <property type="entry name" value="SUEL_Lectin"/>
    <property type="match status" value="2"/>
</dbReference>
<feature type="domain" description="EGF-like" evidence="11">
    <location>
        <begin position="1327"/>
        <end position="1363"/>
    </location>
</feature>
<evidence type="ECO:0000313" key="16">
    <source>
        <dbReference type="Proteomes" id="UP000838412"/>
    </source>
</evidence>
<evidence type="ECO:0000259" key="11">
    <source>
        <dbReference type="PROSITE" id="PS50026"/>
    </source>
</evidence>
<dbReference type="InterPro" id="IPR024731">
    <property type="entry name" value="NELL2-like_EGF"/>
</dbReference>
<gene>
    <name evidence="15" type="primary">FCGBP</name>
    <name evidence="15" type="ORF">BLAG_LOCUS15307</name>
</gene>
<dbReference type="Proteomes" id="UP000838412">
    <property type="component" value="Chromosome 3"/>
</dbReference>
<dbReference type="SUPFAM" id="SSF57196">
    <property type="entry name" value="EGF/Laminin"/>
    <property type="match status" value="6"/>
</dbReference>
<dbReference type="Gene3D" id="3.10.100.10">
    <property type="entry name" value="Mannose-Binding Protein A, subunit A"/>
    <property type="match status" value="7"/>
</dbReference>
<dbReference type="PROSITE" id="PS50026">
    <property type="entry name" value="EGF_3"/>
    <property type="match status" value="7"/>
</dbReference>
<dbReference type="InterPro" id="IPR043159">
    <property type="entry name" value="Lectin_gal-bd_sf"/>
</dbReference>
<dbReference type="GO" id="GO:0016020">
    <property type="term" value="C:membrane"/>
    <property type="evidence" value="ECO:0007669"/>
    <property type="project" value="UniProtKB-SubCell"/>
</dbReference>
<dbReference type="Pfam" id="PF07645">
    <property type="entry name" value="EGF_CA"/>
    <property type="match status" value="2"/>
</dbReference>
<dbReference type="InterPro" id="IPR052749">
    <property type="entry name" value="Alpha-tectorin"/>
</dbReference>
<dbReference type="GO" id="GO:0030246">
    <property type="term" value="F:carbohydrate binding"/>
    <property type="evidence" value="ECO:0007669"/>
    <property type="project" value="InterPro"/>
</dbReference>
<dbReference type="CDD" id="cd19941">
    <property type="entry name" value="TIL"/>
    <property type="match status" value="6"/>
</dbReference>
<evidence type="ECO:0000259" key="13">
    <source>
        <dbReference type="PROSITE" id="PS50228"/>
    </source>
</evidence>
<dbReference type="PROSITE" id="PS01186">
    <property type="entry name" value="EGF_2"/>
    <property type="match status" value="4"/>
</dbReference>
<dbReference type="OrthoDB" id="6236007at2759"/>
<feature type="chain" id="PRO_5035448599" evidence="10">
    <location>
        <begin position="24"/>
        <end position="4444"/>
    </location>
</feature>
<dbReference type="InterPro" id="IPR000742">
    <property type="entry name" value="EGF"/>
</dbReference>
<dbReference type="Pfam" id="PF00059">
    <property type="entry name" value="Lectin_C"/>
    <property type="match status" value="5"/>
</dbReference>
<feature type="domain" description="VWFD" evidence="14">
    <location>
        <begin position="3923"/>
        <end position="4097"/>
    </location>
</feature>
<feature type="domain" description="EGF-like" evidence="11">
    <location>
        <begin position="633"/>
        <end position="673"/>
    </location>
</feature>
<dbReference type="PANTHER" id="PTHR46160">
    <property type="entry name" value="ALPHA-TECTORIN-RELATED"/>
    <property type="match status" value="1"/>
</dbReference>
<dbReference type="InterPro" id="IPR036084">
    <property type="entry name" value="Ser_inhib-like_sf"/>
</dbReference>
<dbReference type="SMART" id="SM00034">
    <property type="entry name" value="CLECT"/>
    <property type="match status" value="8"/>
</dbReference>
<dbReference type="InterPro" id="IPR000922">
    <property type="entry name" value="Lectin_gal-bd_dom"/>
</dbReference>
<dbReference type="PROSITE" id="PS01187">
    <property type="entry name" value="EGF_CA"/>
    <property type="match status" value="6"/>
</dbReference>
<dbReference type="SMART" id="SM00832">
    <property type="entry name" value="C8"/>
    <property type="match status" value="6"/>
</dbReference>
<keyword evidence="2 8" id="KW-0245">EGF-like domain</keyword>
<accession>A0A8J9ZMB6</accession>
<dbReference type="InterPro" id="IPR049883">
    <property type="entry name" value="NOTCH1_EGF-like"/>
</dbReference>
<dbReference type="Gene3D" id="2.10.25.10">
    <property type="entry name" value="Laminin"/>
    <property type="match status" value="12"/>
</dbReference>
<feature type="domain" description="VWFD" evidence="14">
    <location>
        <begin position="677"/>
        <end position="852"/>
    </location>
</feature>
<evidence type="ECO:0000256" key="2">
    <source>
        <dbReference type="ARBA" id="ARBA00022536"/>
    </source>
</evidence>
<dbReference type="InterPro" id="IPR001846">
    <property type="entry name" value="VWF_type-D"/>
</dbReference>
<dbReference type="InterPro" id="IPR001304">
    <property type="entry name" value="C-type_lectin-like"/>
</dbReference>
<evidence type="ECO:0000256" key="1">
    <source>
        <dbReference type="ARBA" id="ARBA00004370"/>
    </source>
</evidence>
<feature type="domain" description="C-type lectin" evidence="12">
    <location>
        <begin position="2557"/>
        <end position="2682"/>
    </location>
</feature>
<dbReference type="CDD" id="cd00054">
    <property type="entry name" value="EGF_CA"/>
    <property type="match status" value="6"/>
</dbReference>
<feature type="domain" description="SUEL-type lectin" evidence="13">
    <location>
        <begin position="83"/>
        <end position="170"/>
    </location>
</feature>
<feature type="domain" description="VWFD" evidence="14">
    <location>
        <begin position="1366"/>
        <end position="1542"/>
    </location>
</feature>
<evidence type="ECO:0000256" key="7">
    <source>
        <dbReference type="ARBA" id="ARBA00023180"/>
    </source>
</evidence>
<feature type="domain" description="C-type lectin" evidence="12">
    <location>
        <begin position="3745"/>
        <end position="3874"/>
    </location>
</feature>
<dbReference type="FunFam" id="2.60.120.740:FF:000001">
    <property type="entry name" value="Adhesion G protein-coupled receptor L2"/>
    <property type="match status" value="2"/>
</dbReference>
<evidence type="ECO:0000256" key="6">
    <source>
        <dbReference type="ARBA" id="ARBA00023157"/>
    </source>
</evidence>
<feature type="domain" description="EGF-like" evidence="11">
    <location>
        <begin position="3878"/>
        <end position="3920"/>
    </location>
</feature>
<organism evidence="15 16">
    <name type="scientific">Branchiostoma lanceolatum</name>
    <name type="common">Common lancelet</name>
    <name type="synonym">Amphioxus lanceolatum</name>
    <dbReference type="NCBI Taxonomy" id="7740"/>
    <lineage>
        <taxon>Eukaryota</taxon>
        <taxon>Metazoa</taxon>
        <taxon>Chordata</taxon>
        <taxon>Cephalochordata</taxon>
        <taxon>Leptocardii</taxon>
        <taxon>Amphioxiformes</taxon>
        <taxon>Branchiostomatidae</taxon>
        <taxon>Branchiostoma</taxon>
    </lineage>
</organism>
<evidence type="ECO:0000259" key="14">
    <source>
        <dbReference type="PROSITE" id="PS51233"/>
    </source>
</evidence>
<evidence type="ECO:0000256" key="5">
    <source>
        <dbReference type="ARBA" id="ARBA00023136"/>
    </source>
</evidence>
<dbReference type="PROSITE" id="PS00615">
    <property type="entry name" value="C_TYPE_LECTIN_1"/>
    <property type="match status" value="1"/>
</dbReference>
<protein>
    <submittedName>
        <fullName evidence="15">FCGBP protein</fullName>
    </submittedName>
</protein>
<feature type="domain" description="SUEL-type lectin" evidence="13">
    <location>
        <begin position="1980"/>
        <end position="2068"/>
    </location>
</feature>
<dbReference type="PROSITE" id="PS51233">
    <property type="entry name" value="VWFD"/>
    <property type="match status" value="6"/>
</dbReference>
<keyword evidence="7" id="KW-0325">Glycoprotein</keyword>
<feature type="region of interest" description="Disordered" evidence="9">
    <location>
        <begin position="2297"/>
        <end position="2334"/>
    </location>
</feature>
<dbReference type="Pfam" id="PF12947">
    <property type="entry name" value="EGF_3"/>
    <property type="match status" value="3"/>
</dbReference>
<keyword evidence="4" id="KW-0677">Repeat</keyword>
<dbReference type="SMART" id="SM00181">
    <property type="entry name" value="EGF"/>
    <property type="match status" value="15"/>
</dbReference>
<dbReference type="InterPro" id="IPR025615">
    <property type="entry name" value="TILa_dom"/>
</dbReference>
<dbReference type="PROSITE" id="PS00010">
    <property type="entry name" value="ASX_HYDROXYL"/>
    <property type="match status" value="6"/>
</dbReference>
<feature type="signal peptide" evidence="10">
    <location>
        <begin position="1"/>
        <end position="23"/>
    </location>
</feature>
<evidence type="ECO:0000313" key="15">
    <source>
        <dbReference type="EMBL" id="CAH1257336.1"/>
    </source>
</evidence>
<evidence type="ECO:0000256" key="4">
    <source>
        <dbReference type="ARBA" id="ARBA00022737"/>
    </source>
</evidence>
<feature type="domain" description="C-type lectin" evidence="12">
    <location>
        <begin position="1077"/>
        <end position="1181"/>
    </location>
</feature>
<comment type="caution">
    <text evidence="8">Lacks conserved residue(s) required for the propagation of feature annotation.</text>
</comment>
<feature type="domain" description="EGF-like" evidence="11">
    <location>
        <begin position="4270"/>
        <end position="4311"/>
    </location>
</feature>
<dbReference type="CDD" id="cd22827">
    <property type="entry name" value="Gal_Rha_Lectin_SUL-I-like"/>
    <property type="match status" value="2"/>
</dbReference>
<dbReference type="InterPro" id="IPR035234">
    <property type="entry name" value="IgGFc-bd_N"/>
</dbReference>
<keyword evidence="5" id="KW-0472">Membrane</keyword>
<name>A0A8J9ZMB6_BRALA</name>
<dbReference type="InterPro" id="IPR014853">
    <property type="entry name" value="VWF/SSPO/ZAN-like_Cys-rich_dom"/>
</dbReference>
<evidence type="ECO:0000256" key="10">
    <source>
        <dbReference type="SAM" id="SignalP"/>
    </source>
</evidence>
<dbReference type="PROSITE" id="PS50228">
    <property type="entry name" value="SUEL_LECTIN"/>
    <property type="match status" value="2"/>
</dbReference>
<dbReference type="FunFam" id="2.10.25.10:FF:000055">
    <property type="entry name" value="alpha-tectorin isoform X1"/>
    <property type="match status" value="1"/>
</dbReference>
<dbReference type="GO" id="GO:0005509">
    <property type="term" value="F:calcium ion binding"/>
    <property type="evidence" value="ECO:0007669"/>
    <property type="project" value="InterPro"/>
</dbReference>
<dbReference type="PROSITE" id="PS00022">
    <property type="entry name" value="EGF_1"/>
    <property type="match status" value="1"/>
</dbReference>
<keyword evidence="6 8" id="KW-1015">Disulfide bond</keyword>
<dbReference type="Gene3D" id="2.60.120.740">
    <property type="match status" value="2"/>
</dbReference>
<dbReference type="InterPro" id="IPR001881">
    <property type="entry name" value="EGF-like_Ca-bd_dom"/>
</dbReference>
<dbReference type="InterPro" id="IPR000152">
    <property type="entry name" value="EGF-type_Asp/Asn_hydroxyl_site"/>
</dbReference>
<dbReference type="InterPro" id="IPR018097">
    <property type="entry name" value="EGF_Ca-bd_CS"/>
</dbReference>
<dbReference type="EMBL" id="OV696688">
    <property type="protein sequence ID" value="CAH1257336.1"/>
    <property type="molecule type" value="Genomic_DNA"/>
</dbReference>
<dbReference type="FunFam" id="2.10.25.10:FF:000038">
    <property type="entry name" value="Fibrillin 2"/>
    <property type="match status" value="4"/>
</dbReference>
<feature type="domain" description="C-type lectin" evidence="12">
    <location>
        <begin position="4322"/>
        <end position="4440"/>
    </location>
</feature>
<dbReference type="Pfam" id="PF01826">
    <property type="entry name" value="TIL"/>
    <property type="match status" value="6"/>
</dbReference>
<feature type="domain" description="VWFD" evidence="14">
    <location>
        <begin position="3337"/>
        <end position="3515"/>
    </location>
</feature>
<dbReference type="CDD" id="cd00037">
    <property type="entry name" value="CLECT"/>
    <property type="match status" value="7"/>
</dbReference>
<feature type="domain" description="C-type lectin" evidence="12">
    <location>
        <begin position="3170"/>
        <end position="3290"/>
    </location>
</feature>
<dbReference type="InterPro" id="IPR016186">
    <property type="entry name" value="C-type_lectin-like/link_sf"/>
</dbReference>
<dbReference type="InterPro" id="IPR002919">
    <property type="entry name" value="TIL_dom"/>
</dbReference>
<dbReference type="SMART" id="SM00216">
    <property type="entry name" value="VWD"/>
    <property type="match status" value="6"/>
</dbReference>
<feature type="domain" description="EGF-like" evidence="11">
    <location>
        <begin position="2721"/>
        <end position="2761"/>
    </location>
</feature>
<dbReference type="Pfam" id="PF00094">
    <property type="entry name" value="VWD"/>
    <property type="match status" value="6"/>
</dbReference>
<evidence type="ECO:0000259" key="12">
    <source>
        <dbReference type="PROSITE" id="PS50041"/>
    </source>
</evidence>
<feature type="domain" description="VWFD" evidence="14">
    <location>
        <begin position="2140"/>
        <end position="2329"/>
    </location>
</feature>
<keyword evidence="3 10" id="KW-0732">Signal</keyword>
<dbReference type="Pfam" id="PF12714">
    <property type="entry name" value="TILa"/>
    <property type="match status" value="1"/>
</dbReference>
<dbReference type="InterPro" id="IPR016187">
    <property type="entry name" value="CTDL_fold"/>
</dbReference>
<feature type="disulfide bond" evidence="8">
    <location>
        <begin position="1353"/>
        <end position="1362"/>
    </location>
</feature>
<dbReference type="PROSITE" id="PS50041">
    <property type="entry name" value="C_TYPE_LECTIN_2"/>
    <property type="match status" value="7"/>
</dbReference>
<feature type="disulfide bond" evidence="8">
    <location>
        <begin position="4280"/>
        <end position="4297"/>
    </location>
</feature>